<dbReference type="InterPro" id="IPR019421">
    <property type="entry name" value="7TM_GPCR_serpentine_rcpt_Srd"/>
</dbReference>
<keyword evidence="4 6" id="KW-1133">Transmembrane helix</keyword>
<dbReference type="GO" id="GO:0016020">
    <property type="term" value="C:membrane"/>
    <property type="evidence" value="ECO:0007669"/>
    <property type="project" value="UniProtKB-SubCell"/>
</dbReference>
<keyword evidence="9" id="KW-1185">Reference proteome</keyword>
<dbReference type="Pfam" id="PF10317">
    <property type="entry name" value="7TM_GPCR_Srd"/>
    <property type="match status" value="1"/>
</dbReference>
<dbReference type="PANTHER" id="PTHR22945">
    <property type="entry name" value="SERPENTINE RECEPTOR, CLASS D DELTA"/>
    <property type="match status" value="1"/>
</dbReference>
<dbReference type="InterPro" id="IPR017452">
    <property type="entry name" value="GPCR_Rhodpsn_7TM"/>
</dbReference>
<evidence type="ECO:0000256" key="6">
    <source>
        <dbReference type="SAM" id="Phobius"/>
    </source>
</evidence>
<evidence type="ECO:0000256" key="4">
    <source>
        <dbReference type="ARBA" id="ARBA00022989"/>
    </source>
</evidence>
<evidence type="ECO:0000256" key="1">
    <source>
        <dbReference type="ARBA" id="ARBA00004141"/>
    </source>
</evidence>
<feature type="transmembrane region" description="Helical" evidence="6">
    <location>
        <begin position="129"/>
        <end position="151"/>
    </location>
</feature>
<dbReference type="Proteomes" id="UP000230233">
    <property type="component" value="Chromosome V"/>
</dbReference>
<organism evidence="8 9">
    <name type="scientific">Caenorhabditis nigoni</name>
    <dbReference type="NCBI Taxonomy" id="1611254"/>
    <lineage>
        <taxon>Eukaryota</taxon>
        <taxon>Metazoa</taxon>
        <taxon>Ecdysozoa</taxon>
        <taxon>Nematoda</taxon>
        <taxon>Chromadorea</taxon>
        <taxon>Rhabditida</taxon>
        <taxon>Rhabditina</taxon>
        <taxon>Rhabditomorpha</taxon>
        <taxon>Rhabditoidea</taxon>
        <taxon>Rhabditidae</taxon>
        <taxon>Peloderinae</taxon>
        <taxon>Caenorhabditis</taxon>
    </lineage>
</organism>
<feature type="transmembrane region" description="Helical" evidence="6">
    <location>
        <begin position="234"/>
        <end position="258"/>
    </location>
</feature>
<reference evidence="9" key="1">
    <citation type="submission" date="2017-10" db="EMBL/GenBank/DDBJ databases">
        <title>Rapid genome shrinkage in a self-fertile nematode reveals novel sperm competition proteins.</title>
        <authorList>
            <person name="Yin D."/>
            <person name="Schwarz E.M."/>
            <person name="Thomas C.G."/>
            <person name="Felde R.L."/>
            <person name="Korf I.F."/>
            <person name="Cutter A.D."/>
            <person name="Schartner C.M."/>
            <person name="Ralston E.J."/>
            <person name="Meyer B.J."/>
            <person name="Haag E.S."/>
        </authorList>
    </citation>
    <scope>NUCLEOTIDE SEQUENCE [LARGE SCALE GENOMIC DNA]</scope>
    <source>
        <strain evidence="9">JU1422</strain>
    </source>
</reference>
<gene>
    <name evidence="8" type="primary">Cni-srd-49</name>
    <name evidence="8" type="synonym">Cnig_chr_V.g18730</name>
    <name evidence="8" type="ORF">B9Z55_018730</name>
</gene>
<sequence>MKEVDILAFVYVSYPIFAITVLFSQALLLLLIFKNQTKLLRTMRIYLLNICAAQIITIIAGFLTQCRMVPNNTTVAFICTGICTRLGRKTCFLIHLLRDASSMVALFAIVHVFYYRYKILSHQKLTSSQIVRNFIIVHLPAVFCAICQFVNPSHHGAIVLETRALHPSYIFESNSIFGFSALKSPYVKSSTIIFTIVLFLNPLAALIYRSKIWGLLNEYEEYNSPRIKHAKSMITGLTIQTLIPSVCFVPLVLQFFLTQYSGTGVLLLEYLNSFLVILPTLIDPILSIVFVIPFRRMFFKYLLAVRQCRFSISNISDDDINSKKGSGYSAVRAASRRTG</sequence>
<evidence type="ECO:0000313" key="8">
    <source>
        <dbReference type="EMBL" id="PIC26023.1"/>
    </source>
</evidence>
<accession>A0A2G5TFN8</accession>
<feature type="transmembrane region" description="Helical" evidence="6">
    <location>
        <begin position="189"/>
        <end position="208"/>
    </location>
</feature>
<dbReference type="PANTHER" id="PTHR22945:SF30">
    <property type="entry name" value="G-PROTEIN COUPLED RECEPTORS FAMILY 1 PROFILE DOMAIN-CONTAINING PROTEIN"/>
    <property type="match status" value="1"/>
</dbReference>
<dbReference type="PROSITE" id="PS50262">
    <property type="entry name" value="G_PROTEIN_RECEP_F1_2"/>
    <property type="match status" value="1"/>
</dbReference>
<feature type="transmembrane region" description="Helical" evidence="6">
    <location>
        <begin position="45"/>
        <end position="63"/>
    </location>
</feature>
<name>A0A2G5TFN8_9PELO</name>
<dbReference type="OrthoDB" id="5865968at2759"/>
<evidence type="ECO:0000256" key="3">
    <source>
        <dbReference type="ARBA" id="ARBA00022692"/>
    </source>
</evidence>
<feature type="transmembrane region" description="Helical" evidence="6">
    <location>
        <begin position="270"/>
        <end position="292"/>
    </location>
</feature>
<feature type="domain" description="G-protein coupled receptors family 1 profile" evidence="7">
    <location>
        <begin position="24"/>
        <end position="287"/>
    </location>
</feature>
<comment type="subcellular location">
    <subcellularLocation>
        <location evidence="1">Membrane</location>
        <topology evidence="1">Multi-pass membrane protein</topology>
    </subcellularLocation>
</comment>
<comment type="caution">
    <text evidence="8">The sequence shown here is derived from an EMBL/GenBank/DDBJ whole genome shotgun (WGS) entry which is preliminary data.</text>
</comment>
<evidence type="ECO:0000256" key="5">
    <source>
        <dbReference type="ARBA" id="ARBA00023136"/>
    </source>
</evidence>
<evidence type="ECO:0000313" key="9">
    <source>
        <dbReference type="Proteomes" id="UP000230233"/>
    </source>
</evidence>
<dbReference type="InterPro" id="IPR050920">
    <property type="entry name" value="Nematode_rcpt-like_delta"/>
</dbReference>
<dbReference type="EMBL" id="PDUG01000005">
    <property type="protein sequence ID" value="PIC26023.1"/>
    <property type="molecule type" value="Genomic_DNA"/>
</dbReference>
<keyword evidence="5 6" id="KW-0472">Membrane</keyword>
<evidence type="ECO:0000256" key="2">
    <source>
        <dbReference type="ARBA" id="ARBA00009166"/>
    </source>
</evidence>
<dbReference type="SUPFAM" id="SSF81321">
    <property type="entry name" value="Family A G protein-coupled receptor-like"/>
    <property type="match status" value="1"/>
</dbReference>
<comment type="similarity">
    <text evidence="2">Belongs to the nematode receptor-like protein srd family.</text>
</comment>
<evidence type="ECO:0000259" key="7">
    <source>
        <dbReference type="PROSITE" id="PS50262"/>
    </source>
</evidence>
<dbReference type="AlphaFoldDB" id="A0A2G5TFN8"/>
<feature type="transmembrane region" description="Helical" evidence="6">
    <location>
        <begin position="100"/>
        <end position="117"/>
    </location>
</feature>
<proteinExistence type="inferred from homology"/>
<protein>
    <recommendedName>
        <fullName evidence="7">G-protein coupled receptors family 1 profile domain-containing protein</fullName>
    </recommendedName>
</protein>
<feature type="transmembrane region" description="Helical" evidence="6">
    <location>
        <begin position="6"/>
        <end position="33"/>
    </location>
</feature>
<keyword evidence="3 6" id="KW-0812">Transmembrane</keyword>